<dbReference type="Pfam" id="PF01569">
    <property type="entry name" value="PAP2"/>
    <property type="match status" value="1"/>
</dbReference>
<keyword evidence="1" id="KW-0472">Membrane</keyword>
<evidence type="ECO:0000256" key="1">
    <source>
        <dbReference type="SAM" id="Phobius"/>
    </source>
</evidence>
<dbReference type="EMBL" id="SWRL01000004">
    <property type="protein sequence ID" value="NFH61569.1"/>
    <property type="molecule type" value="Genomic_DNA"/>
</dbReference>
<dbReference type="SMART" id="SM00014">
    <property type="entry name" value="acidPPc"/>
    <property type="match status" value="1"/>
</dbReference>
<keyword evidence="1" id="KW-1133">Transmembrane helix</keyword>
<evidence type="ECO:0000259" key="2">
    <source>
        <dbReference type="SMART" id="SM00014"/>
    </source>
</evidence>
<evidence type="ECO:0000313" key="3">
    <source>
        <dbReference type="EMBL" id="NFH61569.1"/>
    </source>
</evidence>
<reference evidence="3" key="1">
    <citation type="submission" date="2019-04" db="EMBL/GenBank/DDBJ databases">
        <title>Genome sequencing of Clostridium botulinum Groups I-IV and Clostridium butyricum.</title>
        <authorList>
            <person name="Brunt J."/>
            <person name="Van Vliet A.H.M."/>
            <person name="Stringer S.C."/>
            <person name="Carter A.T."/>
            <person name="Peck M.W."/>
        </authorList>
    </citation>
    <scope>NUCLEOTIDE SEQUENCE</scope>
    <source>
        <strain evidence="3">IFR 15/031</strain>
    </source>
</reference>
<feature type="transmembrane region" description="Helical" evidence="1">
    <location>
        <begin position="149"/>
        <end position="165"/>
    </location>
</feature>
<dbReference type="Gene3D" id="1.20.144.10">
    <property type="entry name" value="Phosphatidic acid phosphatase type 2/haloperoxidase"/>
    <property type="match status" value="1"/>
</dbReference>
<sequence length="197" mass="22510">MNMNMEFFRLINNLANKNSVLDKIMIFFPKDIPYIFMAIVAIVFILGITKKNCDYRKVAINTFIIAVINLTISFIIGGVYYVDRPFVHNKVNLLCIHAKNSSLPSDHAIGTMSTALGLRKYNKLLSLILAVFSIIVGFSRVYVGHHYPLDIIGAYIIVFATNYIYNLKLRNKVESLYEAVEKKLVEKFGFEKICNKI</sequence>
<proteinExistence type="predicted"/>
<gene>
    <name evidence="3" type="ORF">FC962_06590</name>
</gene>
<protein>
    <submittedName>
        <fullName evidence="3">Phosphatase PAP2 family protein</fullName>
    </submittedName>
</protein>
<organism evidence="3">
    <name type="scientific">Clostridium botulinum</name>
    <dbReference type="NCBI Taxonomy" id="1491"/>
    <lineage>
        <taxon>Bacteria</taxon>
        <taxon>Bacillati</taxon>
        <taxon>Bacillota</taxon>
        <taxon>Clostridia</taxon>
        <taxon>Eubacteriales</taxon>
        <taxon>Clostridiaceae</taxon>
        <taxon>Clostridium</taxon>
    </lineage>
</organism>
<feature type="transmembrane region" description="Helical" evidence="1">
    <location>
        <begin position="60"/>
        <end position="82"/>
    </location>
</feature>
<feature type="domain" description="Phosphatidic acid phosphatase type 2/haloperoxidase" evidence="2">
    <location>
        <begin position="63"/>
        <end position="166"/>
    </location>
</feature>
<dbReference type="InterPro" id="IPR000326">
    <property type="entry name" value="PAP2/HPO"/>
</dbReference>
<accession>A0A6G4EED8</accession>
<feature type="transmembrane region" description="Helical" evidence="1">
    <location>
        <begin position="32"/>
        <end position="48"/>
    </location>
</feature>
<keyword evidence="1" id="KW-0812">Transmembrane</keyword>
<dbReference type="SUPFAM" id="SSF48317">
    <property type="entry name" value="Acid phosphatase/Vanadium-dependent haloperoxidase"/>
    <property type="match status" value="1"/>
</dbReference>
<dbReference type="InterPro" id="IPR036938">
    <property type="entry name" value="PAP2/HPO_sf"/>
</dbReference>
<dbReference type="PANTHER" id="PTHR14969">
    <property type="entry name" value="SPHINGOSINE-1-PHOSPHATE PHOSPHOHYDROLASE"/>
    <property type="match status" value="1"/>
</dbReference>
<dbReference type="AlphaFoldDB" id="A0A6G4EED8"/>
<dbReference type="RefSeq" id="WP_072570841.1">
    <property type="nucleotide sequence ID" value="NZ_CP013247.1"/>
</dbReference>
<dbReference type="PANTHER" id="PTHR14969:SF58">
    <property type="entry name" value="UNDECAPRENYL-DIPHOSPHATASE BCRC"/>
    <property type="match status" value="1"/>
</dbReference>
<comment type="caution">
    <text evidence="3">The sequence shown here is derived from an EMBL/GenBank/DDBJ whole genome shotgun (WGS) entry which is preliminary data.</text>
</comment>
<name>A0A6G4EED8_CLOBO</name>
<feature type="transmembrane region" description="Helical" evidence="1">
    <location>
        <begin position="124"/>
        <end position="143"/>
    </location>
</feature>